<dbReference type="Pfam" id="PF06985">
    <property type="entry name" value="HET"/>
    <property type="match status" value="1"/>
</dbReference>
<dbReference type="PANTHER" id="PTHR33112">
    <property type="entry name" value="DOMAIN PROTEIN, PUTATIVE-RELATED"/>
    <property type="match status" value="1"/>
</dbReference>
<reference evidence="2 3" key="1">
    <citation type="submission" date="2015-07" db="EMBL/GenBank/DDBJ databases">
        <title>Comparative genomics of the Sigatoka disease complex on banana suggests a link between parallel evolutionary changes in Pseudocercospora fijiensis and Pseudocercospora eumusae and increased virulence on the banana host.</title>
        <authorList>
            <person name="Chang T.-C."/>
            <person name="Salvucci A."/>
            <person name="Crous P.W."/>
            <person name="Stergiopoulos I."/>
        </authorList>
    </citation>
    <scope>NUCLEOTIDE SEQUENCE [LARGE SCALE GENOMIC DNA]</scope>
    <source>
        <strain evidence="2 3">CBS 116634</strain>
    </source>
</reference>
<dbReference type="EMBL" id="LFZO01000756">
    <property type="protein sequence ID" value="KXS98086.1"/>
    <property type="molecule type" value="Genomic_DNA"/>
</dbReference>
<comment type="caution">
    <text evidence="2">The sequence shown here is derived from an EMBL/GenBank/DDBJ whole genome shotgun (WGS) entry which is preliminary data.</text>
</comment>
<dbReference type="AlphaFoldDB" id="A0A139H6J6"/>
<dbReference type="Proteomes" id="UP000073492">
    <property type="component" value="Unassembled WGS sequence"/>
</dbReference>
<sequence length="668" mass="75260">MPPSAALIDAELCSVCSSTLKDACHTSGIEDSSTWEAILDASDQGCPICGWLLDKVRINEGAFSAITTLQSAHSTAEIPILRSWHGYGHVFSGRYSDGFQGEVNSDIDTMEMKCVLLLPLASTRPHSFRWSDIQVSVDLYLEPALTAMAQAYYPPEDMAADKTFGLFKSWLDDCLDLHAGCRPGPRKDWCPTRLIQVALDGGYSRSVNYVALSHRWLAADEEIELRKHNMNSYRVSVPIQKLKLSIQQAFMATLRLGYHYIWVDTLCITQDDDDDRTKEMLDMHNIYTQSVCTIAAAAGDSDEAGCFTKRQVSPLSNFRVALDLSSHVPGAPLYHRMRHDWNEGVKEIKECNLSQRGWIFQERFLSRRTLHYCKAQMHWECQQNAATETYPEGRPTRRLYDNAAFKPSSNTGGDAQILPPWQTAVTEYTGRSMTISGDRLNGLAGVAAFYACRYEDHYLFGHWARHLPIGLLWDTHGSSKSPQKSKKRLRHLAPSWSWASISCSVEFWMAEEDGTDWSDRLSSAIRDSTRTLADIVSLPANIGIDARYEGSNTKDKANMLRIRGQPRTQRWSSTHETRTHDVDGRIRRYNRTPIITLDVDPPLQEGDEVTYLPVASWMSGNGSLIGHCGLALQLVRDDAVPVYSRLGQYWQEDASGFEEDAFRDVDLC</sequence>
<gene>
    <name evidence="2" type="ORF">AC579_5306</name>
</gene>
<dbReference type="STRING" id="113226.A0A139H6J6"/>
<evidence type="ECO:0000313" key="2">
    <source>
        <dbReference type="EMBL" id="KXS98086.1"/>
    </source>
</evidence>
<evidence type="ECO:0000313" key="3">
    <source>
        <dbReference type="Proteomes" id="UP000073492"/>
    </source>
</evidence>
<protein>
    <recommendedName>
        <fullName evidence="1">Heterokaryon incompatibility domain-containing protein</fullName>
    </recommendedName>
</protein>
<dbReference type="PANTHER" id="PTHR33112:SF10">
    <property type="entry name" value="TOL"/>
    <property type="match status" value="1"/>
</dbReference>
<keyword evidence="3" id="KW-1185">Reference proteome</keyword>
<dbReference type="InterPro" id="IPR010730">
    <property type="entry name" value="HET"/>
</dbReference>
<name>A0A139H6J6_9PEZI</name>
<proteinExistence type="predicted"/>
<accession>A0A139H6J6</accession>
<organism evidence="2 3">
    <name type="scientific">Pseudocercospora musae</name>
    <dbReference type="NCBI Taxonomy" id="113226"/>
    <lineage>
        <taxon>Eukaryota</taxon>
        <taxon>Fungi</taxon>
        <taxon>Dikarya</taxon>
        <taxon>Ascomycota</taxon>
        <taxon>Pezizomycotina</taxon>
        <taxon>Dothideomycetes</taxon>
        <taxon>Dothideomycetidae</taxon>
        <taxon>Mycosphaerellales</taxon>
        <taxon>Mycosphaerellaceae</taxon>
        <taxon>Pseudocercospora</taxon>
    </lineage>
</organism>
<dbReference type="OrthoDB" id="3830482at2759"/>
<feature type="domain" description="Heterokaryon incompatibility" evidence="1">
    <location>
        <begin position="209"/>
        <end position="362"/>
    </location>
</feature>
<evidence type="ECO:0000259" key="1">
    <source>
        <dbReference type="Pfam" id="PF06985"/>
    </source>
</evidence>